<dbReference type="HOGENOM" id="CLU_324392_0_0_1"/>
<evidence type="ECO:0000313" key="6">
    <source>
        <dbReference type="Proteomes" id="UP000054466"/>
    </source>
</evidence>
<dbReference type="GeneID" id="27349612"/>
<keyword evidence="2 3" id="KW-0040">ANK repeat</keyword>
<evidence type="ECO:0000256" key="1">
    <source>
        <dbReference type="ARBA" id="ARBA00022737"/>
    </source>
</evidence>
<dbReference type="VEuPathDB" id="FungiDB:PV07_10418"/>
<dbReference type="EMBL" id="KN847045">
    <property type="protein sequence ID" value="KIW24723.1"/>
    <property type="molecule type" value="Genomic_DNA"/>
</dbReference>
<feature type="repeat" description="ANK" evidence="3">
    <location>
        <begin position="507"/>
        <end position="539"/>
    </location>
</feature>
<dbReference type="PROSITE" id="PS50088">
    <property type="entry name" value="ANK_REPEAT"/>
    <property type="match status" value="4"/>
</dbReference>
<evidence type="ECO:0000256" key="3">
    <source>
        <dbReference type="PROSITE-ProRule" id="PRU00023"/>
    </source>
</evidence>
<feature type="repeat" description="ANK" evidence="3">
    <location>
        <begin position="441"/>
        <end position="473"/>
    </location>
</feature>
<feature type="region of interest" description="Disordered" evidence="4">
    <location>
        <begin position="218"/>
        <end position="312"/>
    </location>
</feature>
<sequence>MDPASVVGLVSGVAALAKLVDGSLSGLSEFISQSRRVDQTVQSFHDDIEALSMAITAVSARFRSRGGSTLTLNSPASREAAEFLSISVVACQRLMQRLETYLPSRRSSGGGIKYFQRLLLQRRMNHSRESIRVTQGQIQMHTSIINTAFNLLIFDRITQSPRGQAQDVTQPYNNLVGSLAELQRERRRLPSDSDPETVVAVQNARALSNTATTSISGSVSVIGRQSTQAGSRSPPTSSPGTQQPVPGAAPPNVPPQHTRSRNTRSPPSVSSPPRGTQSASEGRAHTRYDSGYGSQENDDADSYFSSIPPVSPDQMRLETQRLLQSHGHPISRVRPLTISHAHKKALYWAATEGHLMAVKYLIDRATPFDLRNETGFATLISAIEAQHTEVVKFLLSLISQAEFTGTPQAHDALLAAVRSGDYAVSAILLDKGANPNSRKGNQATPLHLAAERGYLSLVKQLLLKDGDVYAKDEDKRTPLHAAVTAGSVAVTRILLQHRAEVNVKNSEGDTPFHIAFRSGELEIFNSLIECGAKMRLTNDDFVRSTTLDQLLGGKLAAGFHAFVKCLHRQNLLTLLRIEEIVYYIARGNYKDALNYLCNEGVLTGPHSQEKPVGEDFDDTKKAPFLPNKISFETLGSLPAYEQYYRYNGVDVLYRHQDTLADQHGRNEQALRRAVDANNGHGFRDTLEQMNPGPGHPHWPISAETLCHVVKQGDLGMLHALFWTKVDINGRDSTGWAAIHYAADTWNMYDKLVTLHSAGADINLQTSAFRDKHEKGATALSLAFRQRAECRDQRSRDYWDTVCLALHTRGAKAAAPTPSSREFRPDNAAAVPRAPSTKKVLRKKPTSVSPLNVAGSESTTRRHAAEVPLGGRSIRRTPSGKSVLGKKSRSP</sequence>
<dbReference type="STRING" id="569365.A0A0D2C049"/>
<dbReference type="InterPro" id="IPR036770">
    <property type="entry name" value="Ankyrin_rpt-contain_sf"/>
</dbReference>
<dbReference type="PANTHER" id="PTHR24126:SF14">
    <property type="entry name" value="ANK_REP_REGION DOMAIN-CONTAINING PROTEIN"/>
    <property type="match status" value="1"/>
</dbReference>
<dbReference type="Gene3D" id="1.25.40.20">
    <property type="entry name" value="Ankyrin repeat-containing domain"/>
    <property type="match status" value="2"/>
</dbReference>
<evidence type="ECO:0000256" key="4">
    <source>
        <dbReference type="SAM" id="MobiDB-lite"/>
    </source>
</evidence>
<dbReference type="SMART" id="SM00248">
    <property type="entry name" value="ANK"/>
    <property type="match status" value="7"/>
</dbReference>
<dbReference type="PROSITE" id="PS50297">
    <property type="entry name" value="ANK_REP_REGION"/>
    <property type="match status" value="3"/>
</dbReference>
<dbReference type="OrthoDB" id="20872at2759"/>
<dbReference type="Pfam" id="PF12796">
    <property type="entry name" value="Ank_2"/>
    <property type="match status" value="2"/>
</dbReference>
<dbReference type="PANTHER" id="PTHR24126">
    <property type="entry name" value="ANKYRIN REPEAT, PH AND SEC7 DOMAIN CONTAINING PROTEIN SECG-RELATED"/>
    <property type="match status" value="1"/>
</dbReference>
<evidence type="ECO:0008006" key="7">
    <source>
        <dbReference type="Google" id="ProtNLM"/>
    </source>
</evidence>
<dbReference type="InterPro" id="IPR002110">
    <property type="entry name" value="Ankyrin_rpt"/>
</dbReference>
<gene>
    <name evidence="5" type="ORF">PV07_10418</name>
</gene>
<organism evidence="5 6">
    <name type="scientific">Cladophialophora immunda</name>
    <dbReference type="NCBI Taxonomy" id="569365"/>
    <lineage>
        <taxon>Eukaryota</taxon>
        <taxon>Fungi</taxon>
        <taxon>Dikarya</taxon>
        <taxon>Ascomycota</taxon>
        <taxon>Pezizomycotina</taxon>
        <taxon>Eurotiomycetes</taxon>
        <taxon>Chaetothyriomycetidae</taxon>
        <taxon>Chaetothyriales</taxon>
        <taxon>Herpotrichiellaceae</taxon>
        <taxon>Cladophialophora</taxon>
    </lineage>
</organism>
<dbReference type="AlphaFoldDB" id="A0A0D2C049"/>
<protein>
    <recommendedName>
        <fullName evidence="7">Fungal N-terminal domain-containing protein</fullName>
    </recommendedName>
</protein>
<keyword evidence="1" id="KW-0677">Repeat</keyword>
<feature type="compositionally biased region" description="Low complexity" evidence="4">
    <location>
        <begin position="230"/>
        <end position="246"/>
    </location>
</feature>
<dbReference type="Proteomes" id="UP000054466">
    <property type="component" value="Unassembled WGS sequence"/>
</dbReference>
<feature type="compositionally biased region" description="Low complexity" evidence="4">
    <location>
        <begin position="263"/>
        <end position="274"/>
    </location>
</feature>
<feature type="compositionally biased region" description="Polar residues" evidence="4">
    <location>
        <begin position="218"/>
        <end position="229"/>
    </location>
</feature>
<feature type="repeat" description="ANK" evidence="3">
    <location>
        <begin position="474"/>
        <end position="506"/>
    </location>
</feature>
<evidence type="ECO:0000313" key="5">
    <source>
        <dbReference type="EMBL" id="KIW24723.1"/>
    </source>
</evidence>
<proteinExistence type="predicted"/>
<dbReference type="RefSeq" id="XP_016244939.1">
    <property type="nucleotide sequence ID" value="XM_016397748.1"/>
</dbReference>
<evidence type="ECO:0000256" key="2">
    <source>
        <dbReference type="ARBA" id="ARBA00023043"/>
    </source>
</evidence>
<dbReference type="SUPFAM" id="SSF48403">
    <property type="entry name" value="Ankyrin repeat"/>
    <property type="match status" value="2"/>
</dbReference>
<accession>A0A0D2C049</accession>
<keyword evidence="6" id="KW-1185">Reference proteome</keyword>
<reference evidence="5 6" key="1">
    <citation type="submission" date="2015-01" db="EMBL/GenBank/DDBJ databases">
        <title>The Genome Sequence of Cladophialophora immunda CBS83496.</title>
        <authorList>
            <consortium name="The Broad Institute Genomics Platform"/>
            <person name="Cuomo C."/>
            <person name="de Hoog S."/>
            <person name="Gorbushina A."/>
            <person name="Stielow B."/>
            <person name="Teixiera M."/>
            <person name="Abouelleil A."/>
            <person name="Chapman S.B."/>
            <person name="Priest M."/>
            <person name="Young S.K."/>
            <person name="Wortman J."/>
            <person name="Nusbaum C."/>
            <person name="Birren B."/>
        </authorList>
    </citation>
    <scope>NUCLEOTIDE SEQUENCE [LARGE SCALE GENOMIC DNA]</scope>
    <source>
        <strain evidence="5 6">CBS 83496</strain>
    </source>
</reference>
<name>A0A0D2C049_9EURO</name>
<feature type="compositionally biased region" description="Polar residues" evidence="4">
    <location>
        <begin position="845"/>
        <end position="857"/>
    </location>
</feature>
<feature type="region of interest" description="Disordered" evidence="4">
    <location>
        <begin position="809"/>
        <end position="890"/>
    </location>
</feature>
<feature type="repeat" description="ANK" evidence="3">
    <location>
        <begin position="408"/>
        <end position="440"/>
    </location>
</feature>